<protein>
    <recommendedName>
        <fullName evidence="4">Disease resistance protein At4g27190-like leucine-rich repeats domain-containing protein</fullName>
    </recommendedName>
</protein>
<feature type="compositionally biased region" description="Basic and acidic residues" evidence="3">
    <location>
        <begin position="1152"/>
        <end position="1162"/>
    </location>
</feature>
<evidence type="ECO:0000313" key="5">
    <source>
        <dbReference type="EMBL" id="MED6204276.1"/>
    </source>
</evidence>
<sequence length="1477" mass="167482">MKNVWLNDGSFEELVPLKRLTEIESLGVVPQLKSLKLTDLPNLVKIGFERDPILQRIESMVFQNCPSLETIAPSNVFLSNLTKLEVVDCDGLEYLISPSTARSLGQLNTMKVINCGSLEEIVSEKGQVGGRTKDIKDKGDIIFKQLTTIELVSLKNLESFCSSESCAFRFPSLEKFVVSACPKLKSFSKQEDMKPPKLQKIYVVHEKEKMEPYWTNNLQQTIQDIFNKKIFFEGMEELSVSDHLDDLQSLWRQGKDVGLQENVFNNLKTLKLSECPSEPYAIPSNILFSFKNLRELEVNSCGENITGIFEMNETKMIKGTSFQLKKLTLEGLPNVTHVWQPNKQGILSSFKNMQIVTVNECENLRTIFPVALARNLKKLEELDVRECAELSEIVEGVEAGTVEHLVFPRLTTLALCYLPNLAHFCSQNFTLKCPELSCLDVYDCNDQLDLFQNLEAQHTTSTITKQPLFMNIKDNISKMENLTLNWKHTQALSKWLKNFSEDLESLNELYLVDDDEQNNSEVPSVELFGKTPFLESMTVSYYSNETLKTILPSHGDDAALNNNGNILGNLKELYLFKLYELQSISGIEYLSKQLRLLSLSECPKLTTVVLQSCSNLKELHIESCKRLQRLFTPSMAKTLIHLEELKVEYCKSLEKIIEKDLESAETTATEVNQENQEIKLEKLERISLESLRSLECFYSGNATLKLPSLIQMDIVKCRKMKIFSIGKVILSRQIRVSYNSDDDLVFHHDDLNTAAKWQFLNEERIVNLNGDLQEIWTREVPIPVHCTSCKLKYLVVDGCEFLSNAIIPSHLLPLLTNLEELVVRDCDSVEAIFDVKDTPTYDSRAIVIPLKKLILGNLPSMKHVWKNDPNKGGLSFPCLEEVTIDECKGIKNMFPASIAREDLQEFDVKSFEDVEEEVVAKYEQSNALLTSHLLSSLNDLKVLVVRKCDSIEAIFDVKYSSPSQDRNIIDIPLKTMILEHLPNLSHVWNEDPRGGFRLPLLKEVIVNECKCITSLFPASLIKNNIRKLDVRNCVKLEEIVEKDEAITTGKENDEELLMFPCLNSFTLWELPALRCIWSGMQILHWPELKELDVYHCPELKMFADDSENDGDDGIDNDDANDGDDDDGDNGDEDGDQDDGDNDDAEDDNDSGNDSKDGDHDHDDGDNDHDGDDRVVSPPKMVVAPRLQRLSLNKKDIIMIEQGELQMDLQSILFLKLQSFHADLDSFPDGFISKISLPAIEQIAVADSAFKQIFNSQRPEVDTENYAKILSQLKGLVLRDLYKLESIGFEQTLMAPLLENLESLKILACNCLMNLAPSTVSFSKLTQLIVKDCARLEYLFHSSTANSFAELENLSISNCELLEVVMVGDGDNENKDVMFPKLLFIYLGNLPKLESFSKGKSNLNFPQLQKISITECKGMQAFCQGNVLSPELEGVKDTEGEFWKSDDLNTAIEYYLRGKEDDSDSIKQEGEEEEQQEE</sequence>
<keyword evidence="6" id="KW-1185">Reference proteome</keyword>
<evidence type="ECO:0000259" key="4">
    <source>
        <dbReference type="Pfam" id="PF23247"/>
    </source>
</evidence>
<dbReference type="InterPro" id="IPR057135">
    <property type="entry name" value="At4g27190-like_LRR"/>
</dbReference>
<feature type="domain" description="Disease resistance protein At4g27190-like leucine-rich repeats" evidence="4">
    <location>
        <begin position="236"/>
        <end position="388"/>
    </location>
</feature>
<dbReference type="PANTHER" id="PTHR33463:SF136">
    <property type="entry name" value="NB-ARC DOMAIN-CONTAINING PROTEIN"/>
    <property type="match status" value="1"/>
</dbReference>
<dbReference type="Pfam" id="PF23247">
    <property type="entry name" value="LRR_RPS2"/>
    <property type="match status" value="6"/>
</dbReference>
<organism evidence="5 6">
    <name type="scientific">Stylosanthes scabra</name>
    <dbReference type="NCBI Taxonomy" id="79078"/>
    <lineage>
        <taxon>Eukaryota</taxon>
        <taxon>Viridiplantae</taxon>
        <taxon>Streptophyta</taxon>
        <taxon>Embryophyta</taxon>
        <taxon>Tracheophyta</taxon>
        <taxon>Spermatophyta</taxon>
        <taxon>Magnoliopsida</taxon>
        <taxon>eudicotyledons</taxon>
        <taxon>Gunneridae</taxon>
        <taxon>Pentapetalae</taxon>
        <taxon>rosids</taxon>
        <taxon>fabids</taxon>
        <taxon>Fabales</taxon>
        <taxon>Fabaceae</taxon>
        <taxon>Papilionoideae</taxon>
        <taxon>50 kb inversion clade</taxon>
        <taxon>dalbergioids sensu lato</taxon>
        <taxon>Dalbergieae</taxon>
        <taxon>Pterocarpus clade</taxon>
        <taxon>Stylosanthes</taxon>
    </lineage>
</organism>
<dbReference type="Gene3D" id="3.80.10.10">
    <property type="entry name" value="Ribonuclease Inhibitor"/>
    <property type="match status" value="6"/>
</dbReference>
<feature type="coiled-coil region" evidence="2">
    <location>
        <begin position="654"/>
        <end position="681"/>
    </location>
</feature>
<keyword evidence="2" id="KW-0175">Coiled coil</keyword>
<keyword evidence="1" id="KW-0611">Plant defense</keyword>
<gene>
    <name evidence="5" type="ORF">PIB30_007747</name>
</gene>
<dbReference type="PANTHER" id="PTHR33463">
    <property type="entry name" value="NB-ARC DOMAIN-CONTAINING PROTEIN-RELATED"/>
    <property type="match status" value="1"/>
</dbReference>
<dbReference type="SUPFAM" id="SSF52047">
    <property type="entry name" value="RNI-like"/>
    <property type="match status" value="2"/>
</dbReference>
<feature type="domain" description="Disease resistance protein At4g27190-like leucine-rich repeats" evidence="4">
    <location>
        <begin position="769"/>
        <end position="909"/>
    </location>
</feature>
<name>A0ABU6Y384_9FABA</name>
<dbReference type="InterPro" id="IPR032675">
    <property type="entry name" value="LRR_dom_sf"/>
</dbReference>
<feature type="compositionally biased region" description="Acidic residues" evidence="3">
    <location>
        <begin position="1105"/>
        <end position="1150"/>
    </location>
</feature>
<dbReference type="EMBL" id="JASCZI010241672">
    <property type="protein sequence ID" value="MED6204276.1"/>
    <property type="molecule type" value="Genomic_DNA"/>
</dbReference>
<comment type="caution">
    <text evidence="5">The sequence shown here is derived from an EMBL/GenBank/DDBJ whole genome shotgun (WGS) entry which is preliminary data.</text>
</comment>
<reference evidence="5 6" key="1">
    <citation type="journal article" date="2023" name="Plants (Basel)">
        <title>Bridging the Gap: Combining Genomics and Transcriptomics Approaches to Understand Stylosanthes scabra, an Orphan Legume from the Brazilian Caatinga.</title>
        <authorList>
            <person name="Ferreira-Neto J.R.C."/>
            <person name="da Silva M.D."/>
            <person name="Binneck E."/>
            <person name="de Melo N.F."/>
            <person name="da Silva R.H."/>
            <person name="de Melo A.L.T.M."/>
            <person name="Pandolfi V."/>
            <person name="Bustamante F.O."/>
            <person name="Brasileiro-Vidal A.C."/>
            <person name="Benko-Iseppon A.M."/>
        </authorList>
    </citation>
    <scope>NUCLEOTIDE SEQUENCE [LARGE SCALE GENOMIC DNA]</scope>
    <source>
        <tissue evidence="5">Leaves</tissue>
    </source>
</reference>
<feature type="domain" description="Disease resistance protein At4g27190-like leucine-rich repeats" evidence="4">
    <location>
        <begin position="611"/>
        <end position="721"/>
    </location>
</feature>
<accession>A0ABU6Y384</accession>
<feature type="region of interest" description="Disordered" evidence="3">
    <location>
        <begin position="1105"/>
        <end position="1181"/>
    </location>
</feature>
<proteinExistence type="predicted"/>
<feature type="domain" description="Disease resistance protein At4g27190-like leucine-rich repeats" evidence="4">
    <location>
        <begin position="75"/>
        <end position="186"/>
    </location>
</feature>
<dbReference type="InterPro" id="IPR050905">
    <property type="entry name" value="Plant_NBS-LRR"/>
</dbReference>
<dbReference type="SUPFAM" id="SSF52058">
    <property type="entry name" value="L domain-like"/>
    <property type="match status" value="1"/>
</dbReference>
<feature type="domain" description="Disease resistance protein At4g27190-like leucine-rich repeats" evidence="4">
    <location>
        <begin position="1023"/>
        <end position="1100"/>
    </location>
</feature>
<dbReference type="Proteomes" id="UP001341840">
    <property type="component" value="Unassembled WGS sequence"/>
</dbReference>
<evidence type="ECO:0000256" key="1">
    <source>
        <dbReference type="ARBA" id="ARBA00022821"/>
    </source>
</evidence>
<evidence type="ECO:0000256" key="3">
    <source>
        <dbReference type="SAM" id="MobiDB-lite"/>
    </source>
</evidence>
<feature type="domain" description="Disease resistance protein At4g27190-like leucine-rich repeats" evidence="4">
    <location>
        <begin position="1320"/>
        <end position="1419"/>
    </location>
</feature>
<evidence type="ECO:0000313" key="6">
    <source>
        <dbReference type="Proteomes" id="UP001341840"/>
    </source>
</evidence>
<evidence type="ECO:0000256" key="2">
    <source>
        <dbReference type="SAM" id="Coils"/>
    </source>
</evidence>